<evidence type="ECO:0000256" key="3">
    <source>
        <dbReference type="ARBA" id="ARBA00043975"/>
    </source>
</evidence>
<keyword evidence="7" id="KW-1185">Reference proteome</keyword>
<feature type="domain" description="AAA+ ATPase" evidence="5">
    <location>
        <begin position="380"/>
        <end position="528"/>
    </location>
</feature>
<name>A0ABD2XEP1_9HYME</name>
<dbReference type="InterPro" id="IPR027417">
    <property type="entry name" value="P-loop_NTPase"/>
</dbReference>
<evidence type="ECO:0000256" key="4">
    <source>
        <dbReference type="SAM" id="MobiDB-lite"/>
    </source>
</evidence>
<evidence type="ECO:0000313" key="6">
    <source>
        <dbReference type="EMBL" id="KAL3403518.1"/>
    </source>
</evidence>
<sequence>MDEFPNPEDEYELMYAEELEVLREIEEAEAKKSTTQSTPQSEINQQIQDQKSQTVTTGKNVTIDSQQGSTQLTQQGLTNNHNGTKDPVVKNLFGTRSNGLQSSTVVNGSSCNASTSFDPVVKNLFGTKSNGLQSTTVVNGSSSNASTSFDNSKKRSINQIECDIPSTSKGTIDLDSDIYGSHDRKKPRWDQPEEVMKLILERRNNLHRKESKNGGSTSRKKKVNSITKRVPMHNFVAVTRYTDGERFYVKVCDRSMQSIKVDRSKSKNLFKSFSQLKEEAENILEKNREKALLKPLVSARKENSSSQLWVDKYKPTRYLELLSDESVNRSLLYWLKLWDKVVFDKDTIMRPNKPAPVTKFKNKFKKEDLVPDLDKNGFPTQRIALLTGPPGLGKTTLAHISARHAGYSIVELNASDDRGPEAFREALLSSTQMKAVIDEEKRPNCLVLDEIDGAPAASIELLLKFIHGKLAPKGKKDKVVKNNLGCKRPIICICNDLYAPSLRPLRQMALVLNVPEISSSNLVERLSEIARKEGLNINGRLLLELVHKSGCDIRACLGILQYTGGRSNMLKDLTLGLKETRKGLFDCWKELMRIPTDRRGSLPDSERAKKVMTIVHQGESERLAQGIFHNYPNNCRTKLSTVSKSLDWFEYYDIMNRAVMEHQSWMLMPYTNFAFIAWHLGLASPQMPKISFPSTTFEVNQKIERNQAVLSLIKKKSKLDKNALVTEVLPYLPDLLCPQLRSVNAQLYSNKEKEELRRLVDTMLDFGLTFTQIKKPEGGYQYYLDPNIWDIGVFPQCNSHKSLSHAVKQIVIQELEVTRLQRAAIASGEPTNQNPSAQKSIESRLKSGASKSGSASQASQSSDNVPSHLRTLNPVQIEPVAEKKCRNFFRAFQQAGQEKLKAKQAKEKELGIVSSKKISMAEQEKQNLKDKMQLFRTDITYIFKEGYSNAVRRTVLMKDLLKK</sequence>
<dbReference type="Proteomes" id="UP001627154">
    <property type="component" value="Unassembled WGS sequence"/>
</dbReference>
<dbReference type="SMART" id="SM00382">
    <property type="entry name" value="AAA"/>
    <property type="match status" value="1"/>
</dbReference>
<feature type="compositionally biased region" description="Low complexity" evidence="4">
    <location>
        <begin position="846"/>
        <end position="862"/>
    </location>
</feature>
<dbReference type="Gene3D" id="3.40.50.300">
    <property type="entry name" value="P-loop containing nucleotide triphosphate hydrolases"/>
    <property type="match status" value="1"/>
</dbReference>
<dbReference type="SUPFAM" id="SSF52540">
    <property type="entry name" value="P-loop containing nucleoside triphosphate hydrolases"/>
    <property type="match status" value="1"/>
</dbReference>
<evidence type="ECO:0000256" key="2">
    <source>
        <dbReference type="ARBA" id="ARBA00023242"/>
    </source>
</evidence>
<dbReference type="InterPro" id="IPR003593">
    <property type="entry name" value="AAA+_ATPase"/>
</dbReference>
<feature type="compositionally biased region" description="Polar residues" evidence="4">
    <location>
        <begin position="829"/>
        <end position="840"/>
    </location>
</feature>
<dbReference type="AlphaFoldDB" id="A0ABD2XEP1"/>
<comment type="caution">
    <text evidence="6">The sequence shown here is derived from an EMBL/GenBank/DDBJ whole genome shotgun (WGS) entry which is preliminary data.</text>
</comment>
<dbReference type="GO" id="GO:0005634">
    <property type="term" value="C:nucleus"/>
    <property type="evidence" value="ECO:0007669"/>
    <property type="project" value="UniProtKB-SubCell"/>
</dbReference>
<feature type="compositionally biased region" description="Polar residues" evidence="4">
    <location>
        <begin position="33"/>
        <end position="64"/>
    </location>
</feature>
<feature type="compositionally biased region" description="Low complexity" evidence="4">
    <location>
        <begin position="65"/>
        <end position="78"/>
    </location>
</feature>
<dbReference type="PANTHER" id="PTHR46765">
    <property type="entry name" value="P-LOOP CONTAINING NUCLEOSIDE TRIPHOSPHATE HYDROLASES SUPERFAMILY PROTEIN"/>
    <property type="match status" value="1"/>
</dbReference>
<dbReference type="Pfam" id="PF00004">
    <property type="entry name" value="AAA"/>
    <property type="match status" value="1"/>
</dbReference>
<comment type="subcellular location">
    <subcellularLocation>
        <location evidence="1">Nucleus</location>
    </subcellularLocation>
</comment>
<comment type="similarity">
    <text evidence="3">Belongs to the activator 1 small subunits family. CTF18 subfamily.</text>
</comment>
<accession>A0ABD2XEP1</accession>
<keyword evidence="2" id="KW-0539">Nucleus</keyword>
<feature type="region of interest" description="Disordered" evidence="4">
    <location>
        <begin position="205"/>
        <end position="224"/>
    </location>
</feature>
<dbReference type="CDD" id="cd00009">
    <property type="entry name" value="AAA"/>
    <property type="match status" value="1"/>
</dbReference>
<feature type="region of interest" description="Disordered" evidence="4">
    <location>
        <begin position="26"/>
        <end position="85"/>
    </location>
</feature>
<evidence type="ECO:0000256" key="1">
    <source>
        <dbReference type="ARBA" id="ARBA00004123"/>
    </source>
</evidence>
<dbReference type="Gene3D" id="1.10.8.60">
    <property type="match status" value="1"/>
</dbReference>
<proteinExistence type="inferred from homology"/>
<protein>
    <recommendedName>
        <fullName evidence="5">AAA+ ATPase domain-containing protein</fullName>
    </recommendedName>
</protein>
<evidence type="ECO:0000259" key="5">
    <source>
        <dbReference type="SMART" id="SM00382"/>
    </source>
</evidence>
<organism evidence="6 7">
    <name type="scientific">Trichogramma kaykai</name>
    <dbReference type="NCBI Taxonomy" id="54128"/>
    <lineage>
        <taxon>Eukaryota</taxon>
        <taxon>Metazoa</taxon>
        <taxon>Ecdysozoa</taxon>
        <taxon>Arthropoda</taxon>
        <taxon>Hexapoda</taxon>
        <taxon>Insecta</taxon>
        <taxon>Pterygota</taxon>
        <taxon>Neoptera</taxon>
        <taxon>Endopterygota</taxon>
        <taxon>Hymenoptera</taxon>
        <taxon>Apocrita</taxon>
        <taxon>Proctotrupomorpha</taxon>
        <taxon>Chalcidoidea</taxon>
        <taxon>Trichogrammatidae</taxon>
        <taxon>Trichogramma</taxon>
    </lineage>
</organism>
<dbReference type="InterPro" id="IPR053016">
    <property type="entry name" value="CTF18-RFC_complex"/>
</dbReference>
<feature type="region of interest" description="Disordered" evidence="4">
    <location>
        <begin position="826"/>
        <end position="869"/>
    </location>
</feature>
<dbReference type="PANTHER" id="PTHR46765:SF1">
    <property type="entry name" value="P-LOOP CONTAINING NUCLEOSIDE TRIPHOSPHATE HYDROLASES SUPERFAMILY PROTEIN"/>
    <property type="match status" value="1"/>
</dbReference>
<evidence type="ECO:0000313" key="7">
    <source>
        <dbReference type="Proteomes" id="UP001627154"/>
    </source>
</evidence>
<dbReference type="InterPro" id="IPR003959">
    <property type="entry name" value="ATPase_AAA_core"/>
</dbReference>
<gene>
    <name evidence="6" type="ORF">TKK_003791</name>
</gene>
<dbReference type="EMBL" id="JBJJXI010000030">
    <property type="protein sequence ID" value="KAL3403518.1"/>
    <property type="molecule type" value="Genomic_DNA"/>
</dbReference>
<reference evidence="6 7" key="1">
    <citation type="journal article" date="2024" name="bioRxiv">
        <title>A reference genome for Trichogramma kaykai: A tiny desert-dwelling parasitoid wasp with competing sex-ratio distorters.</title>
        <authorList>
            <person name="Culotta J."/>
            <person name="Lindsey A.R."/>
        </authorList>
    </citation>
    <scope>NUCLEOTIDE SEQUENCE [LARGE SCALE GENOMIC DNA]</scope>
    <source>
        <strain evidence="6 7">KSX58</strain>
    </source>
</reference>